<evidence type="ECO:0000256" key="5">
    <source>
        <dbReference type="ARBA" id="ARBA00022723"/>
    </source>
</evidence>
<dbReference type="InterPro" id="IPR036397">
    <property type="entry name" value="RNaseH_sf"/>
</dbReference>
<evidence type="ECO:0000256" key="2">
    <source>
        <dbReference type="ARBA" id="ARBA00022612"/>
    </source>
</evidence>
<dbReference type="GO" id="GO:0003676">
    <property type="term" value="F:nucleic acid binding"/>
    <property type="evidence" value="ECO:0007669"/>
    <property type="project" value="InterPro"/>
</dbReference>
<keyword evidence="8" id="KW-0378">Hydrolase</keyword>
<evidence type="ECO:0000256" key="12">
    <source>
        <dbReference type="ARBA" id="ARBA00022918"/>
    </source>
</evidence>
<dbReference type="PROSITE" id="PS50994">
    <property type="entry name" value="INTEGRASE"/>
    <property type="match status" value="1"/>
</dbReference>
<keyword evidence="5" id="KW-0479">Metal-binding</keyword>
<keyword evidence="10" id="KW-0460">Magnesium</keyword>
<reference evidence="19" key="1">
    <citation type="journal article" date="2017" name="bioRxiv">
        <title>Comparative analysis of the genomes of Stylophora pistillata and Acropora digitifera provides evidence for extensive differences between species of corals.</title>
        <authorList>
            <person name="Voolstra C.R."/>
            <person name="Li Y."/>
            <person name="Liew Y.J."/>
            <person name="Baumgarten S."/>
            <person name="Zoccola D."/>
            <person name="Flot J.-F."/>
            <person name="Tambutte S."/>
            <person name="Allemand D."/>
            <person name="Aranda M."/>
        </authorList>
    </citation>
    <scope>NUCLEOTIDE SEQUENCE [LARGE SCALE GENOMIC DNA]</scope>
</reference>
<feature type="compositionally biased region" description="Basic and acidic residues" evidence="16">
    <location>
        <begin position="447"/>
        <end position="465"/>
    </location>
</feature>
<keyword evidence="12" id="KW-0695">RNA-directed DNA polymerase</keyword>
<dbReference type="Gene3D" id="3.30.420.10">
    <property type="entry name" value="Ribonuclease H-like superfamily/Ribonuclease H"/>
    <property type="match status" value="1"/>
</dbReference>
<evidence type="ECO:0000256" key="10">
    <source>
        <dbReference type="ARBA" id="ARBA00022842"/>
    </source>
</evidence>
<feature type="compositionally biased region" description="Polar residues" evidence="16">
    <location>
        <begin position="427"/>
        <end position="438"/>
    </location>
</feature>
<sequence length="480" mass="53998">MAELEGVALISSTMNQSNEWFIDSAASKHMTGNKSILDNYVQYQEPKSIYLGDSTVILAYGEGKVVLPTVNSTREIVLDLHQVLFAPKLTKNLLSLPAMALMGAEIYFVRDKCLVRRNSQEFVIESLLRDKLYTVNSTEYAQVSTASSAPSPALWHLRLGHLNYTYMNQLMKKEMVDGLNCDIDTQSHEECEACILGKMQKKLFPKQTQHRASKPYEIVHRDIMKLNILAEKNVKILRGDNGGEYTSDKFTKFCADKGILREFTVPYCPQQNGVAERLNRTIMEGARSMLYQAKLPLDFWAEACSTAVYLNNGSLIIKWELSSEDQRNGGHSGPVSTEDQRNSRNSETVVTNDQWNSRYRRPEEQWAQRTNGTVGTVGTEDQWNSVYKGPAEQWVQWTRGTVGTEDQGNSGHRGLVEQWARWALRTSGTVGTKDQGNSGYRGPVGSEDQRNSETRGKVGTEDRRVQRTRGTAGAVGTEKR</sequence>
<dbReference type="Proteomes" id="UP000225706">
    <property type="component" value="Unassembled WGS sequence"/>
</dbReference>
<dbReference type="PANTHER" id="PTHR42648:SF11">
    <property type="entry name" value="TRANSPOSON TY4-P GAG-POL POLYPROTEIN"/>
    <property type="match status" value="1"/>
</dbReference>
<dbReference type="Pfam" id="PF13976">
    <property type="entry name" value="gag_pre-integrs"/>
    <property type="match status" value="1"/>
</dbReference>
<evidence type="ECO:0000256" key="8">
    <source>
        <dbReference type="ARBA" id="ARBA00022801"/>
    </source>
</evidence>
<evidence type="ECO:0000256" key="4">
    <source>
        <dbReference type="ARBA" id="ARBA00022722"/>
    </source>
</evidence>
<comment type="function">
    <text evidence="1">The aspartyl protease (PR) mediates the proteolytic cleavages of the Gag and Gag-Pol polyproteins after assembly of the VLP.</text>
</comment>
<accession>A0A2B4SUV9</accession>
<dbReference type="Pfam" id="PF22936">
    <property type="entry name" value="Pol_BBD"/>
    <property type="match status" value="1"/>
</dbReference>
<dbReference type="GO" id="GO:0006508">
    <property type="term" value="P:proteolysis"/>
    <property type="evidence" value="ECO:0007669"/>
    <property type="project" value="UniProtKB-KW"/>
</dbReference>
<evidence type="ECO:0000256" key="6">
    <source>
        <dbReference type="ARBA" id="ARBA00022741"/>
    </source>
</evidence>
<dbReference type="EMBL" id="LSMT01000015">
    <property type="protein sequence ID" value="PFX33126.1"/>
    <property type="molecule type" value="Genomic_DNA"/>
</dbReference>
<evidence type="ECO:0000259" key="17">
    <source>
        <dbReference type="PROSITE" id="PS50994"/>
    </source>
</evidence>
<keyword evidence="11" id="KW-0229">DNA integration</keyword>
<dbReference type="InterPro" id="IPR012337">
    <property type="entry name" value="RNaseH-like_sf"/>
</dbReference>
<proteinExistence type="predicted"/>
<dbReference type="AlphaFoldDB" id="A0A2B4SUV9"/>
<keyword evidence="14" id="KW-0917">Virion maturation</keyword>
<dbReference type="SUPFAM" id="SSF53098">
    <property type="entry name" value="Ribonuclease H-like"/>
    <property type="match status" value="1"/>
</dbReference>
<feature type="domain" description="Integrase catalytic" evidence="17">
    <location>
        <begin position="146"/>
        <end position="332"/>
    </location>
</feature>
<dbReference type="GO" id="GO:0015074">
    <property type="term" value="P:DNA integration"/>
    <property type="evidence" value="ECO:0007669"/>
    <property type="project" value="InterPro"/>
</dbReference>
<evidence type="ECO:0000256" key="15">
    <source>
        <dbReference type="ARBA" id="ARBA00023172"/>
    </source>
</evidence>
<keyword evidence="6" id="KW-0547">Nucleotide-binding</keyword>
<feature type="region of interest" description="Disordered" evidence="16">
    <location>
        <begin position="324"/>
        <end position="352"/>
    </location>
</feature>
<dbReference type="STRING" id="50429.A0A2B4SUV9"/>
<evidence type="ECO:0000256" key="14">
    <source>
        <dbReference type="ARBA" id="ARBA00023113"/>
    </source>
</evidence>
<feature type="region of interest" description="Disordered" evidence="16">
    <location>
        <begin position="427"/>
        <end position="480"/>
    </location>
</feature>
<dbReference type="InterPro" id="IPR025724">
    <property type="entry name" value="GAG-pre-integrase_dom"/>
</dbReference>
<keyword evidence="13" id="KW-0239">DNA-directed DNA polymerase</keyword>
<evidence type="ECO:0000256" key="3">
    <source>
        <dbReference type="ARBA" id="ARBA00022670"/>
    </source>
</evidence>
<evidence type="ECO:0000313" key="18">
    <source>
        <dbReference type="EMBL" id="PFX33126.1"/>
    </source>
</evidence>
<dbReference type="OrthoDB" id="97058at2759"/>
<feature type="compositionally biased region" description="Polar residues" evidence="16">
    <location>
        <begin position="367"/>
        <end position="381"/>
    </location>
</feature>
<evidence type="ECO:0000256" key="7">
    <source>
        <dbReference type="ARBA" id="ARBA00022759"/>
    </source>
</evidence>
<evidence type="ECO:0000256" key="16">
    <source>
        <dbReference type="SAM" id="MobiDB-lite"/>
    </source>
</evidence>
<dbReference type="GO" id="GO:0008233">
    <property type="term" value="F:peptidase activity"/>
    <property type="evidence" value="ECO:0007669"/>
    <property type="project" value="UniProtKB-KW"/>
</dbReference>
<keyword evidence="3" id="KW-0645">Protease</keyword>
<keyword evidence="2" id="KW-1188">Viral release from host cell</keyword>
<keyword evidence="13" id="KW-0808">Transferase</keyword>
<dbReference type="InterPro" id="IPR001584">
    <property type="entry name" value="Integrase_cat-core"/>
</dbReference>
<keyword evidence="9" id="KW-0067">ATP-binding</keyword>
<comment type="caution">
    <text evidence="18">The sequence shown here is derived from an EMBL/GenBank/DDBJ whole genome shotgun (WGS) entry which is preliminary data.</text>
</comment>
<feature type="region of interest" description="Disordered" evidence="16">
    <location>
        <begin position="362"/>
        <end position="381"/>
    </location>
</feature>
<evidence type="ECO:0000313" key="19">
    <source>
        <dbReference type="Proteomes" id="UP000225706"/>
    </source>
</evidence>
<dbReference type="InterPro" id="IPR039537">
    <property type="entry name" value="Retrotran_Ty1/copia-like"/>
</dbReference>
<evidence type="ECO:0000256" key="13">
    <source>
        <dbReference type="ARBA" id="ARBA00022932"/>
    </source>
</evidence>
<name>A0A2B4SUV9_STYPI</name>
<organism evidence="18 19">
    <name type="scientific">Stylophora pistillata</name>
    <name type="common">Smooth cauliflower coral</name>
    <dbReference type="NCBI Taxonomy" id="50429"/>
    <lineage>
        <taxon>Eukaryota</taxon>
        <taxon>Metazoa</taxon>
        <taxon>Cnidaria</taxon>
        <taxon>Anthozoa</taxon>
        <taxon>Hexacorallia</taxon>
        <taxon>Scleractinia</taxon>
        <taxon>Astrocoeniina</taxon>
        <taxon>Pocilloporidae</taxon>
        <taxon>Stylophora</taxon>
    </lineage>
</organism>
<keyword evidence="19" id="KW-1185">Reference proteome</keyword>
<dbReference type="PANTHER" id="PTHR42648">
    <property type="entry name" value="TRANSPOSASE, PUTATIVE-RELATED"/>
    <property type="match status" value="1"/>
</dbReference>
<gene>
    <name evidence="18" type="ORF">AWC38_SpisGene2003</name>
</gene>
<evidence type="ECO:0000256" key="1">
    <source>
        <dbReference type="ARBA" id="ARBA00002180"/>
    </source>
</evidence>
<evidence type="ECO:0000256" key="11">
    <source>
        <dbReference type="ARBA" id="ARBA00022908"/>
    </source>
</evidence>
<keyword evidence="13" id="KW-0548">Nucleotidyltransferase</keyword>
<evidence type="ECO:0000256" key="9">
    <source>
        <dbReference type="ARBA" id="ARBA00022840"/>
    </source>
</evidence>
<keyword evidence="7" id="KW-0255">Endonuclease</keyword>
<keyword evidence="4" id="KW-0540">Nuclease</keyword>
<keyword evidence="15" id="KW-0233">DNA recombination</keyword>
<dbReference type="InterPro" id="IPR054722">
    <property type="entry name" value="PolX-like_BBD"/>
</dbReference>
<protein>
    <submittedName>
        <fullName evidence="18">Retrovirus-related Pol polyprotein from transposon TNT 1-94</fullName>
    </submittedName>
</protein>